<proteinExistence type="predicted"/>
<reference evidence="1" key="1">
    <citation type="submission" date="2022-08" db="EMBL/GenBank/DDBJ databases">
        <title>Nisaea acidiphila sp. nov., isolated from a marine algal debris and emended description of the genus Nisaea Urios et al. 2008.</title>
        <authorList>
            <person name="Kwon K."/>
        </authorList>
    </citation>
    <scope>NUCLEOTIDE SEQUENCE</scope>
    <source>
        <strain evidence="1">MEBiC11861</strain>
    </source>
</reference>
<accession>A0A9J7AS81</accession>
<organism evidence="1 2">
    <name type="scientific">Nisaea acidiphila</name>
    <dbReference type="NCBI Taxonomy" id="1862145"/>
    <lineage>
        <taxon>Bacteria</taxon>
        <taxon>Pseudomonadati</taxon>
        <taxon>Pseudomonadota</taxon>
        <taxon>Alphaproteobacteria</taxon>
        <taxon>Rhodospirillales</taxon>
        <taxon>Thalassobaculaceae</taxon>
        <taxon>Nisaea</taxon>
    </lineage>
</organism>
<dbReference type="Proteomes" id="UP001060336">
    <property type="component" value="Chromosome"/>
</dbReference>
<sequence length="251" mass="28456">MSGSGAGSTVLDSLRADFDKAMAQPTTLQRYRALQSVVAGCEKLHKKVTRNLKENQKDETYLEAEKRYITKHETKLDALAQGLFRCYESPGKARETLDRLCGDYDTNYALEVVRLGIRRLAKPVGLDILGIKSEGRRVAEEYFESTLLPSLEKLIPDHGDYIKLKRLDVDERYEKVLHEIEMGRQAVAAVEAGLKKYRKELETAAKALTEEEVGELSTEELAERLMILPPKMREAILDAKREAMKKPRDSL</sequence>
<protein>
    <submittedName>
        <fullName evidence="1">Uncharacterized protein</fullName>
    </submittedName>
</protein>
<evidence type="ECO:0000313" key="1">
    <source>
        <dbReference type="EMBL" id="UUX49188.1"/>
    </source>
</evidence>
<dbReference type="EMBL" id="CP102480">
    <property type="protein sequence ID" value="UUX49188.1"/>
    <property type="molecule type" value="Genomic_DNA"/>
</dbReference>
<name>A0A9J7AS81_9PROT</name>
<dbReference type="KEGG" id="naci:NUH88_17500"/>
<evidence type="ECO:0000313" key="2">
    <source>
        <dbReference type="Proteomes" id="UP001060336"/>
    </source>
</evidence>
<dbReference type="AlphaFoldDB" id="A0A9J7AS81"/>
<keyword evidence="2" id="KW-1185">Reference proteome</keyword>
<dbReference type="RefSeq" id="WP_257767712.1">
    <property type="nucleotide sequence ID" value="NZ_CP102480.1"/>
</dbReference>
<gene>
    <name evidence="1" type="ORF">NUH88_17500</name>
</gene>